<protein>
    <recommendedName>
        <fullName evidence="10">tRNA dimethylallyltransferase</fullName>
        <ecNumber evidence="10">2.5.1.75</ecNumber>
    </recommendedName>
    <alternativeName>
        <fullName evidence="10">Dimethylallyl diphosphate:tRNA dimethylallyltransferase</fullName>
        <shortName evidence="10">DMAPP:tRNA dimethylallyltransferase</shortName>
        <shortName evidence="10">DMATase</shortName>
    </alternativeName>
    <alternativeName>
        <fullName evidence="10">Isopentenyl-diphosphate:tRNA isopentenyltransferase</fullName>
        <shortName evidence="10">IPP transferase</shortName>
        <shortName evidence="10">IPPT</shortName>
        <shortName evidence="10">IPTase</shortName>
    </alternativeName>
</protein>
<sequence>MKDKLIIITGPTASGKSDIAINLARKINSQIISSDSQQVYRYMDIGTNKVDDFTVDHHLINLVNPDENFTVEDFRNEALNIIRKLNDNGLTPIMTGGTGFYIDSILFDMNYGNVSKNQELRDKLVSEADEFGNDYLFEKLKEVDPESASKYHPNERNRIIRALEIYKETGVKASVQRTGERVLNNDIDPILFFLNYESRDILYKKINIRVEQMIDQGLIEEFKYLIERFNLTPDNQSMSAIGYKEIFPYINGEINKDELIETIAQNTRRYAKRQITWMKRYKNYPFCHEILMDKLSKEDAEMIIESIIKDVYGL</sequence>
<dbReference type="PANTHER" id="PTHR11088">
    <property type="entry name" value="TRNA DIMETHYLALLYLTRANSFERASE"/>
    <property type="match status" value="1"/>
</dbReference>
<evidence type="ECO:0000256" key="2">
    <source>
        <dbReference type="ARBA" id="ARBA00003213"/>
    </source>
</evidence>
<dbReference type="GO" id="GO:0052381">
    <property type="term" value="F:tRNA dimethylallyltransferase activity"/>
    <property type="evidence" value="ECO:0007669"/>
    <property type="project" value="UniProtKB-EC"/>
</dbReference>
<dbReference type="PANTHER" id="PTHR11088:SF60">
    <property type="entry name" value="TRNA DIMETHYLALLYLTRANSFERASE"/>
    <property type="match status" value="1"/>
</dbReference>
<proteinExistence type="inferred from homology"/>
<name>A0ABW9MG28_9FIRM</name>
<evidence type="ECO:0000313" key="15">
    <source>
        <dbReference type="Proteomes" id="UP001637994"/>
    </source>
</evidence>
<evidence type="ECO:0000256" key="7">
    <source>
        <dbReference type="ARBA" id="ARBA00022840"/>
    </source>
</evidence>
<dbReference type="InterPro" id="IPR018022">
    <property type="entry name" value="IPT"/>
</dbReference>
<feature type="site" description="Interaction with substrate tRNA" evidence="10">
    <location>
        <position position="121"/>
    </location>
</feature>
<comment type="catalytic activity">
    <reaction evidence="9 10 11">
        <text>adenosine(37) in tRNA + dimethylallyl diphosphate = N(6)-dimethylallyladenosine(37) in tRNA + diphosphate</text>
        <dbReference type="Rhea" id="RHEA:26482"/>
        <dbReference type="Rhea" id="RHEA-COMP:10162"/>
        <dbReference type="Rhea" id="RHEA-COMP:10375"/>
        <dbReference type="ChEBI" id="CHEBI:33019"/>
        <dbReference type="ChEBI" id="CHEBI:57623"/>
        <dbReference type="ChEBI" id="CHEBI:74411"/>
        <dbReference type="ChEBI" id="CHEBI:74415"/>
        <dbReference type="EC" id="2.5.1.75"/>
    </reaction>
</comment>
<evidence type="ECO:0000313" key="14">
    <source>
        <dbReference type="EMBL" id="MFO3667050.1"/>
    </source>
</evidence>
<evidence type="ECO:0000256" key="12">
    <source>
        <dbReference type="RuleBase" id="RU003784"/>
    </source>
</evidence>
<reference evidence="14 15" key="1">
    <citation type="journal article" date="2025" name="Anaerobe">
        <title>Description of Anaerococcus kampingiae sp. nov., Anaerococcus groningensis sp. nov., Anaerococcus martiniensis sp. nov., and Anaerococcus cruorum sp. nov., isolated from human clinical specimens.</title>
        <authorList>
            <person name="Boiten K.E."/>
            <person name="Meijer J."/>
            <person name="van Wezel E.M."/>
            <person name="Veloo A.C.M."/>
        </authorList>
    </citation>
    <scope>NUCLEOTIDE SEQUENCE [LARGE SCALE GENOMIC DNA]</scope>
    <source>
        <strain evidence="14 15">ENR0874</strain>
    </source>
</reference>
<evidence type="ECO:0000256" key="4">
    <source>
        <dbReference type="ARBA" id="ARBA00022679"/>
    </source>
</evidence>
<comment type="cofactor">
    <cofactor evidence="1 10">
        <name>Mg(2+)</name>
        <dbReference type="ChEBI" id="CHEBI:18420"/>
    </cofactor>
</comment>
<evidence type="ECO:0000256" key="11">
    <source>
        <dbReference type="RuleBase" id="RU003783"/>
    </source>
</evidence>
<organism evidence="14 15">
    <name type="scientific">Anaerococcus kampingae</name>
    <dbReference type="NCBI Taxonomy" id="3115614"/>
    <lineage>
        <taxon>Bacteria</taxon>
        <taxon>Bacillati</taxon>
        <taxon>Bacillota</taxon>
        <taxon>Tissierellia</taxon>
        <taxon>Tissierellales</taxon>
        <taxon>Peptoniphilaceae</taxon>
        <taxon>Anaerococcus</taxon>
    </lineage>
</organism>
<feature type="binding site" evidence="10">
    <location>
        <begin position="10"/>
        <end position="17"/>
    </location>
    <ligand>
        <name>ATP</name>
        <dbReference type="ChEBI" id="CHEBI:30616"/>
    </ligand>
</feature>
<evidence type="ECO:0000256" key="6">
    <source>
        <dbReference type="ARBA" id="ARBA00022741"/>
    </source>
</evidence>
<gene>
    <name evidence="10 14" type="primary">miaA</name>
    <name evidence="14" type="ORF">ACCQ42_04625</name>
</gene>
<dbReference type="Pfam" id="PF01715">
    <property type="entry name" value="IPPT"/>
    <property type="match status" value="1"/>
</dbReference>
<comment type="caution">
    <text evidence="10">Lacks conserved residue(s) required for the propagation of feature annotation.</text>
</comment>
<keyword evidence="8 10" id="KW-0460">Magnesium</keyword>
<feature type="binding site" evidence="10">
    <location>
        <begin position="12"/>
        <end position="17"/>
    </location>
    <ligand>
        <name>substrate</name>
    </ligand>
</feature>
<feature type="site" description="Interaction with substrate tRNA" evidence="10">
    <location>
        <position position="98"/>
    </location>
</feature>
<evidence type="ECO:0000256" key="8">
    <source>
        <dbReference type="ARBA" id="ARBA00022842"/>
    </source>
</evidence>
<dbReference type="SUPFAM" id="SSF52540">
    <property type="entry name" value="P-loop containing nucleoside triphosphate hydrolases"/>
    <property type="match status" value="2"/>
</dbReference>
<evidence type="ECO:0000256" key="13">
    <source>
        <dbReference type="RuleBase" id="RU003785"/>
    </source>
</evidence>
<comment type="caution">
    <text evidence="14">The sequence shown here is derived from an EMBL/GenBank/DDBJ whole genome shotgun (WGS) entry which is preliminary data.</text>
</comment>
<dbReference type="Proteomes" id="UP001637994">
    <property type="component" value="Unassembled WGS sequence"/>
</dbReference>
<evidence type="ECO:0000256" key="9">
    <source>
        <dbReference type="ARBA" id="ARBA00049563"/>
    </source>
</evidence>
<comment type="function">
    <text evidence="2 10 12">Catalyzes the transfer of a dimethylallyl group onto the adenine at position 37 in tRNAs that read codons beginning with uridine, leading to the formation of N6-(dimethylallyl)adenosine (i(6)A).</text>
</comment>
<dbReference type="Gene3D" id="1.10.20.140">
    <property type="match status" value="1"/>
</dbReference>
<evidence type="ECO:0000256" key="5">
    <source>
        <dbReference type="ARBA" id="ARBA00022694"/>
    </source>
</evidence>
<dbReference type="RefSeq" id="WP_410035501.1">
    <property type="nucleotide sequence ID" value="NZ_JBGMEF010000018.1"/>
</dbReference>
<dbReference type="InterPro" id="IPR027417">
    <property type="entry name" value="P-loop_NTPase"/>
</dbReference>
<dbReference type="NCBIfam" id="TIGR00174">
    <property type="entry name" value="miaA"/>
    <property type="match status" value="1"/>
</dbReference>
<dbReference type="HAMAP" id="MF_00185">
    <property type="entry name" value="IPP_trans"/>
    <property type="match status" value="1"/>
</dbReference>
<dbReference type="EMBL" id="JBGMEF010000018">
    <property type="protein sequence ID" value="MFO3667050.1"/>
    <property type="molecule type" value="Genomic_DNA"/>
</dbReference>
<comment type="similarity">
    <text evidence="3 10 13">Belongs to the IPP transferase family.</text>
</comment>
<accession>A0ABW9MG28</accession>
<dbReference type="InterPro" id="IPR039657">
    <property type="entry name" value="Dimethylallyltransferase"/>
</dbReference>
<dbReference type="EC" id="2.5.1.75" evidence="10"/>
<evidence type="ECO:0000256" key="3">
    <source>
        <dbReference type="ARBA" id="ARBA00005842"/>
    </source>
</evidence>
<evidence type="ECO:0000256" key="10">
    <source>
        <dbReference type="HAMAP-Rule" id="MF_00185"/>
    </source>
</evidence>
<keyword evidence="7 10" id="KW-0067">ATP-binding</keyword>
<keyword evidence="15" id="KW-1185">Reference proteome</keyword>
<keyword evidence="4 10" id="KW-0808">Transferase</keyword>
<dbReference type="Gene3D" id="3.40.50.300">
    <property type="entry name" value="P-loop containing nucleotide triphosphate hydrolases"/>
    <property type="match status" value="1"/>
</dbReference>
<keyword evidence="6 10" id="KW-0547">Nucleotide-binding</keyword>
<evidence type="ECO:0000256" key="1">
    <source>
        <dbReference type="ARBA" id="ARBA00001946"/>
    </source>
</evidence>
<feature type="region of interest" description="Interaction with substrate tRNA" evidence="10">
    <location>
        <begin position="35"/>
        <end position="38"/>
    </location>
</feature>
<comment type="subunit">
    <text evidence="10">Monomer.</text>
</comment>
<keyword evidence="5 10" id="KW-0819">tRNA processing</keyword>